<dbReference type="eggNOG" id="ENOG50330PF">
    <property type="taxonomic scope" value="Bacteria"/>
</dbReference>
<gene>
    <name evidence="2" type="ORF">HMPREF9460_02840</name>
</gene>
<evidence type="ECO:0000313" key="2">
    <source>
        <dbReference type="EMBL" id="KGF54451.1"/>
    </source>
</evidence>
<dbReference type="HOGENOM" id="CLU_182244_0_0_9"/>
<dbReference type="EMBL" id="ADLO01000088">
    <property type="protein sequence ID" value="KGF54451.1"/>
    <property type="molecule type" value="Genomic_DNA"/>
</dbReference>
<dbReference type="PATRIC" id="fig|742738.3.peg.2921"/>
<evidence type="ECO:0000313" key="3">
    <source>
        <dbReference type="Proteomes" id="UP000029585"/>
    </source>
</evidence>
<dbReference type="Pfam" id="PF19598">
    <property type="entry name" value="DUF6103"/>
    <property type="match status" value="1"/>
</dbReference>
<dbReference type="RefSeq" id="WP_044942071.1">
    <property type="nucleotide sequence ID" value="NZ_KN174164.1"/>
</dbReference>
<protein>
    <submittedName>
        <fullName evidence="2">Uncharacterized protein</fullName>
    </submittedName>
</protein>
<accession>A0A096B653</accession>
<dbReference type="Proteomes" id="UP000029585">
    <property type="component" value="Unassembled WGS sequence"/>
</dbReference>
<dbReference type="AlphaFoldDB" id="A0A096B653"/>
<dbReference type="InterPro" id="IPR046085">
    <property type="entry name" value="DUF6103"/>
</dbReference>
<evidence type="ECO:0000256" key="1">
    <source>
        <dbReference type="SAM" id="MobiDB-lite"/>
    </source>
</evidence>
<name>A0A096B653_FLAPL</name>
<keyword evidence="3" id="KW-1185">Reference proteome</keyword>
<comment type="caution">
    <text evidence="2">The sequence shown here is derived from an EMBL/GenBank/DDBJ whole genome shotgun (WGS) entry which is preliminary data.</text>
</comment>
<feature type="region of interest" description="Disordered" evidence="1">
    <location>
        <begin position="51"/>
        <end position="94"/>
    </location>
</feature>
<organism evidence="2 3">
    <name type="scientific">Flavonifractor plautii 1_3_50AFAA</name>
    <dbReference type="NCBI Taxonomy" id="742738"/>
    <lineage>
        <taxon>Bacteria</taxon>
        <taxon>Bacillati</taxon>
        <taxon>Bacillota</taxon>
        <taxon>Clostridia</taxon>
        <taxon>Eubacteriales</taxon>
        <taxon>Oscillospiraceae</taxon>
        <taxon>Flavonifractor</taxon>
    </lineage>
</organism>
<proteinExistence type="predicted"/>
<reference evidence="2 3" key="1">
    <citation type="submission" date="2011-08" db="EMBL/GenBank/DDBJ databases">
        <title>The Genome Sequence of Clostridium orbiscindens 1_3_50AFAA.</title>
        <authorList>
            <consortium name="The Broad Institute Genome Sequencing Platform"/>
            <person name="Earl A."/>
            <person name="Ward D."/>
            <person name="Feldgarden M."/>
            <person name="Gevers D."/>
            <person name="Daigneault M."/>
            <person name="Strauss J."/>
            <person name="Allen-Vercoe E."/>
            <person name="Young S.K."/>
            <person name="Zeng Q."/>
            <person name="Gargeya S."/>
            <person name="Fitzgerald M."/>
            <person name="Haas B."/>
            <person name="Abouelleil A."/>
            <person name="Alvarado L."/>
            <person name="Arachchi H.M."/>
            <person name="Berlin A."/>
            <person name="Brown A."/>
            <person name="Chapman S.B."/>
            <person name="Chen Z."/>
            <person name="Dunbar C."/>
            <person name="Freedman E."/>
            <person name="Gearin G."/>
            <person name="Gellesch M."/>
            <person name="Goldberg J."/>
            <person name="Griggs A."/>
            <person name="Gujja S."/>
            <person name="Heiman D."/>
            <person name="Howarth C."/>
            <person name="Larson L."/>
            <person name="Lui A."/>
            <person name="MacDonald P.J.P."/>
            <person name="Montmayeur A."/>
            <person name="Murphy C."/>
            <person name="Neiman D."/>
            <person name="Pearson M."/>
            <person name="Priest M."/>
            <person name="Roberts A."/>
            <person name="Saif S."/>
            <person name="Shea T."/>
            <person name="Shenoy N."/>
            <person name="Sisk P."/>
            <person name="Stolte C."/>
            <person name="Sykes S."/>
            <person name="Wortman J."/>
            <person name="Nusbaum C."/>
            <person name="Birren B."/>
        </authorList>
    </citation>
    <scope>NUCLEOTIDE SEQUENCE [LARGE SCALE GENOMIC DNA]</scope>
    <source>
        <strain evidence="2 3">1_3_50AFAA</strain>
    </source>
</reference>
<sequence length="94" mass="10631">MQKTEITLSFDGEKLDALEFYLKKENTTVQKRMNEALTELYERIVPEAVREFLDRKAPPPAKPKRPARPGVEKPPEKAPGPEGQTALERNGDPT</sequence>